<dbReference type="RefSeq" id="WP_227776869.1">
    <property type="nucleotide sequence ID" value="NZ_BAABKX010000014.1"/>
</dbReference>
<gene>
    <name evidence="3" type="ORF">GCM10025751_34430</name>
</gene>
<dbReference type="InterPro" id="IPR006016">
    <property type="entry name" value="UspA"/>
</dbReference>
<name>A0AAV3UKE4_9EURY</name>
<dbReference type="PANTHER" id="PTHR46268">
    <property type="entry name" value="STRESS RESPONSE PROTEIN NHAX"/>
    <property type="match status" value="1"/>
</dbReference>
<comment type="similarity">
    <text evidence="1">Belongs to the universal stress protein A family.</text>
</comment>
<dbReference type="Pfam" id="PF00582">
    <property type="entry name" value="Usp"/>
    <property type="match status" value="1"/>
</dbReference>
<dbReference type="SUPFAM" id="SSF52402">
    <property type="entry name" value="Adenine nucleotide alpha hydrolases-like"/>
    <property type="match status" value="1"/>
</dbReference>
<keyword evidence="4" id="KW-1185">Reference proteome</keyword>
<evidence type="ECO:0000313" key="4">
    <source>
        <dbReference type="Proteomes" id="UP001501729"/>
    </source>
</evidence>
<proteinExistence type="inferred from homology"/>
<dbReference type="GeneID" id="68613341"/>
<feature type="domain" description="UspA" evidence="2">
    <location>
        <begin position="1"/>
        <end position="147"/>
    </location>
</feature>
<dbReference type="AlphaFoldDB" id="A0AAV3UKE4"/>
<sequence>MYERILIPTDGSKTAELAVESALEIAEKFDTDVYTLYVVDTDAMDVSLGTEQIDRIRAGRFGEMDDLEDRAGEATRYVVEQGRRRNISVEEHFRAGQPHRVIADFADDYDIDLIVMGSHGRSGVRRMLLGSVTERVLRSTHRSVLVVDEREKVEEGE</sequence>
<comment type="caution">
    <text evidence="3">The sequence shown here is derived from an EMBL/GenBank/DDBJ whole genome shotgun (WGS) entry which is preliminary data.</text>
</comment>
<reference evidence="3 4" key="1">
    <citation type="journal article" date="2019" name="Int. J. Syst. Evol. Microbiol.">
        <title>The Global Catalogue of Microorganisms (GCM) 10K type strain sequencing project: providing services to taxonomists for standard genome sequencing and annotation.</title>
        <authorList>
            <consortium name="The Broad Institute Genomics Platform"/>
            <consortium name="The Broad Institute Genome Sequencing Center for Infectious Disease"/>
            <person name="Wu L."/>
            <person name="Ma J."/>
        </authorList>
    </citation>
    <scope>NUCLEOTIDE SEQUENCE [LARGE SCALE GENOMIC DNA]</scope>
    <source>
        <strain evidence="3 4">JCM 17504</strain>
    </source>
</reference>
<evidence type="ECO:0000313" key="3">
    <source>
        <dbReference type="EMBL" id="GAA5055077.1"/>
    </source>
</evidence>
<evidence type="ECO:0000259" key="2">
    <source>
        <dbReference type="Pfam" id="PF00582"/>
    </source>
</evidence>
<dbReference type="Gene3D" id="3.40.50.620">
    <property type="entry name" value="HUPs"/>
    <property type="match status" value="1"/>
</dbReference>
<dbReference type="PANTHER" id="PTHR46268:SF6">
    <property type="entry name" value="UNIVERSAL STRESS PROTEIN UP12"/>
    <property type="match status" value="1"/>
</dbReference>
<dbReference type="InterPro" id="IPR006015">
    <property type="entry name" value="Universal_stress_UspA"/>
</dbReference>
<accession>A0AAV3UKE4</accession>
<dbReference type="EMBL" id="BAABKX010000014">
    <property type="protein sequence ID" value="GAA5055077.1"/>
    <property type="molecule type" value="Genomic_DNA"/>
</dbReference>
<dbReference type="Proteomes" id="UP001501729">
    <property type="component" value="Unassembled WGS sequence"/>
</dbReference>
<evidence type="ECO:0000256" key="1">
    <source>
        <dbReference type="ARBA" id="ARBA00008791"/>
    </source>
</evidence>
<dbReference type="InterPro" id="IPR014729">
    <property type="entry name" value="Rossmann-like_a/b/a_fold"/>
</dbReference>
<dbReference type="PRINTS" id="PR01438">
    <property type="entry name" value="UNVRSLSTRESS"/>
</dbReference>
<protein>
    <submittedName>
        <fullName evidence="3">Universal stress protein</fullName>
    </submittedName>
</protein>
<dbReference type="CDD" id="cd00293">
    <property type="entry name" value="USP-like"/>
    <property type="match status" value="1"/>
</dbReference>
<organism evidence="3 4">
    <name type="scientific">Haladaptatus pallidirubidus</name>
    <dbReference type="NCBI Taxonomy" id="1008152"/>
    <lineage>
        <taxon>Archaea</taxon>
        <taxon>Methanobacteriati</taxon>
        <taxon>Methanobacteriota</taxon>
        <taxon>Stenosarchaea group</taxon>
        <taxon>Halobacteria</taxon>
        <taxon>Halobacteriales</taxon>
        <taxon>Haladaptataceae</taxon>
        <taxon>Haladaptatus</taxon>
    </lineage>
</organism>